<evidence type="ECO:0000259" key="10">
    <source>
        <dbReference type="PROSITE" id="PS50862"/>
    </source>
</evidence>
<dbReference type="InterPro" id="IPR045864">
    <property type="entry name" value="aa-tRNA-synth_II/BPL/LPL"/>
</dbReference>
<dbReference type="PIRSF" id="PIRSF001529">
    <property type="entry name" value="Ser-tRNA-synth_IIa"/>
    <property type="match status" value="1"/>
</dbReference>
<dbReference type="InterPro" id="IPR002317">
    <property type="entry name" value="Ser-tRNA-ligase_type_1"/>
</dbReference>
<keyword evidence="12" id="KW-1185">Reference proteome</keyword>
<feature type="binding site" evidence="9">
    <location>
        <begin position="264"/>
        <end position="267"/>
    </location>
    <ligand>
        <name>ATP</name>
        <dbReference type="ChEBI" id="CHEBI:30616"/>
    </ligand>
</feature>
<feature type="site" description="Important for serine binding" evidence="8">
    <location>
        <position position="370"/>
    </location>
</feature>
<keyword evidence="5 9" id="KW-0067">ATP-binding</keyword>
<comment type="similarity">
    <text evidence="1">Belongs to the class-II aminoacyl-tRNA synthetase family. Type-1 seryl-tRNA synthetase subfamily.</text>
</comment>
<evidence type="ECO:0000256" key="9">
    <source>
        <dbReference type="PIRSR" id="PIRSR001529-2"/>
    </source>
</evidence>
<dbReference type="FunFam" id="3.30.930.10:FF:000078">
    <property type="entry name" value="Seryl-tRNA synthetase"/>
    <property type="match status" value="1"/>
</dbReference>
<evidence type="ECO:0000256" key="5">
    <source>
        <dbReference type="ARBA" id="ARBA00022840"/>
    </source>
</evidence>
<gene>
    <name evidence="11" type="ORF">PHAECO_LOCUS9908</name>
</gene>
<dbReference type="Pfam" id="PF00587">
    <property type="entry name" value="tRNA-synt_2b"/>
    <property type="match status" value="1"/>
</dbReference>
<dbReference type="InterPro" id="IPR002314">
    <property type="entry name" value="aa-tRNA-synt_IIb"/>
</dbReference>
<dbReference type="Gene3D" id="3.30.930.10">
    <property type="entry name" value="Bira Bifunctional Protein, Domain 2"/>
    <property type="match status" value="1"/>
</dbReference>
<keyword evidence="6" id="KW-0030">Aminoacyl-tRNA synthetase</keyword>
<sequence length="424" mass="48749">MRKFAKNRYFNFFSRPISSWKNLKEPQLDTGFLCNPKNLALITDNILKRKGVGDIQLVNELNKELAKVHEDSHVYRDFRNKFNEELLKIPNLTHPAVLEYGEHPKLLKTINDKKQFPFKQREFHEITKRLNLVRTEQLGNVSGNRSYYILGEMAELEHALLNYFMKNLMQNGFEFISVPDILPRDVIEKCGMNTKGERNQVYTLEPKLHGPDLCLSGTSEMSLAGYLAGETFQENELPKKLAAVSRCYRAETSSVAEERGIFRVHEFTKVEMFMVSTPDASDSALEDIRILQEENFKSLGLHCQVLDMPAHELGAQAYRKYDIEAWMSGRKMYGEISSCSNCTDYQSRRLNIKYESKEGLTDFVHTLNGTACAIPRLLIALTEHGQDDNGFIHVPEVLQEYMDGKAVIGRQKKIPELKLVKNKK</sequence>
<evidence type="ECO:0000256" key="7">
    <source>
        <dbReference type="ARBA" id="ARBA00031113"/>
    </source>
</evidence>
<evidence type="ECO:0000256" key="4">
    <source>
        <dbReference type="ARBA" id="ARBA00022741"/>
    </source>
</evidence>
<feature type="binding site" evidence="8">
    <location>
        <position position="368"/>
    </location>
    <ligand>
        <name>L-serine</name>
        <dbReference type="ChEBI" id="CHEBI:33384"/>
    </ligand>
</feature>
<reference evidence="11" key="2">
    <citation type="submission" date="2022-10" db="EMBL/GenBank/DDBJ databases">
        <authorList>
            <consortium name="ENA_rothamsted_submissions"/>
            <consortium name="culmorum"/>
            <person name="King R."/>
        </authorList>
    </citation>
    <scope>NUCLEOTIDE SEQUENCE</scope>
</reference>
<evidence type="ECO:0000256" key="3">
    <source>
        <dbReference type="ARBA" id="ARBA00022598"/>
    </source>
</evidence>
<protein>
    <recommendedName>
        <fullName evidence="2">serine--tRNA ligase</fullName>
        <ecNumber evidence="2">6.1.1.11</ecNumber>
    </recommendedName>
    <alternativeName>
        <fullName evidence="7">Seryl-tRNA synthetase</fullName>
    </alternativeName>
</protein>
<dbReference type="SUPFAM" id="SSF55681">
    <property type="entry name" value="Class II aaRS and biotin synthetases"/>
    <property type="match status" value="1"/>
</dbReference>
<feature type="binding site" evidence="9">
    <location>
        <begin position="249"/>
        <end position="251"/>
    </location>
    <ligand>
        <name>ATP</name>
        <dbReference type="ChEBI" id="CHEBI:30616"/>
    </ligand>
</feature>
<name>A0A9P0GPL8_PHACE</name>
<evidence type="ECO:0000256" key="1">
    <source>
        <dbReference type="ARBA" id="ARBA00010728"/>
    </source>
</evidence>
<dbReference type="Proteomes" id="UP001153737">
    <property type="component" value="Chromosome 6"/>
</dbReference>
<feature type="binding site" evidence="9">
    <location>
        <begin position="335"/>
        <end position="338"/>
    </location>
    <ligand>
        <name>ATP</name>
        <dbReference type="ChEBI" id="CHEBI:30616"/>
    </ligand>
</feature>
<proteinExistence type="inferred from homology"/>
<dbReference type="PROSITE" id="PS50862">
    <property type="entry name" value="AA_TRNA_LIGASE_II"/>
    <property type="match status" value="1"/>
</dbReference>
<evidence type="ECO:0000256" key="6">
    <source>
        <dbReference type="ARBA" id="ARBA00023146"/>
    </source>
</evidence>
<feature type="binding site" evidence="8">
    <location>
        <position position="271"/>
    </location>
    <ligand>
        <name>L-serine</name>
        <dbReference type="ChEBI" id="CHEBI:33384"/>
    </ligand>
</feature>
<keyword evidence="4" id="KW-0547">Nucleotide-binding</keyword>
<dbReference type="PANTHER" id="PTHR11778">
    <property type="entry name" value="SERYL-TRNA SYNTHETASE"/>
    <property type="match status" value="1"/>
</dbReference>
<dbReference type="PRINTS" id="PR00981">
    <property type="entry name" value="TRNASYNTHSER"/>
</dbReference>
<evidence type="ECO:0000313" key="12">
    <source>
        <dbReference type="Proteomes" id="UP001153737"/>
    </source>
</evidence>
<dbReference type="GO" id="GO:0006434">
    <property type="term" value="P:seryl-tRNA aminoacylation"/>
    <property type="evidence" value="ECO:0007669"/>
    <property type="project" value="InterPro"/>
</dbReference>
<evidence type="ECO:0000256" key="8">
    <source>
        <dbReference type="PIRSR" id="PIRSR001529-1"/>
    </source>
</evidence>
<dbReference type="InterPro" id="IPR006195">
    <property type="entry name" value="aa-tRNA-synth_II"/>
</dbReference>
<evidence type="ECO:0000313" key="11">
    <source>
        <dbReference type="EMBL" id="CAH1173612.1"/>
    </source>
</evidence>
<evidence type="ECO:0000256" key="2">
    <source>
        <dbReference type="ARBA" id="ARBA00012840"/>
    </source>
</evidence>
<dbReference type="NCBIfam" id="TIGR00414">
    <property type="entry name" value="serS"/>
    <property type="match status" value="1"/>
</dbReference>
<reference evidence="11" key="1">
    <citation type="submission" date="2022-01" db="EMBL/GenBank/DDBJ databases">
        <authorList>
            <person name="King R."/>
        </authorList>
    </citation>
    <scope>NUCLEOTIDE SEQUENCE</scope>
</reference>
<feature type="binding site" evidence="8">
    <location>
        <position position="249"/>
    </location>
    <ligand>
        <name>L-serine</name>
        <dbReference type="ChEBI" id="CHEBI:33384"/>
    </ligand>
</feature>
<dbReference type="GO" id="GO:0004828">
    <property type="term" value="F:serine-tRNA ligase activity"/>
    <property type="evidence" value="ECO:0007669"/>
    <property type="project" value="UniProtKB-EC"/>
</dbReference>
<feature type="binding site" evidence="8">
    <location>
        <position position="218"/>
    </location>
    <ligand>
        <name>L-serine</name>
        <dbReference type="ChEBI" id="CHEBI:33384"/>
    </ligand>
</feature>
<dbReference type="AlphaFoldDB" id="A0A9P0GPL8"/>
<feature type="domain" description="Aminoacyl-transfer RNA synthetases class-II family profile" evidence="10">
    <location>
        <begin position="160"/>
        <end position="395"/>
    </location>
</feature>
<dbReference type="OrthoDB" id="10264585at2759"/>
<dbReference type="EC" id="6.1.1.11" evidence="2"/>
<keyword evidence="3" id="KW-0436">Ligase</keyword>
<dbReference type="EMBL" id="OU896712">
    <property type="protein sequence ID" value="CAH1173612.1"/>
    <property type="molecule type" value="Genomic_DNA"/>
</dbReference>
<dbReference type="GO" id="GO:0005524">
    <property type="term" value="F:ATP binding"/>
    <property type="evidence" value="ECO:0007669"/>
    <property type="project" value="UniProtKB-KW"/>
</dbReference>
<accession>A0A9P0GPL8</accession>
<organism evidence="11 12">
    <name type="scientific">Phaedon cochleariae</name>
    <name type="common">Mustard beetle</name>
    <dbReference type="NCBI Taxonomy" id="80249"/>
    <lineage>
        <taxon>Eukaryota</taxon>
        <taxon>Metazoa</taxon>
        <taxon>Ecdysozoa</taxon>
        <taxon>Arthropoda</taxon>
        <taxon>Hexapoda</taxon>
        <taxon>Insecta</taxon>
        <taxon>Pterygota</taxon>
        <taxon>Neoptera</taxon>
        <taxon>Endopterygota</taxon>
        <taxon>Coleoptera</taxon>
        <taxon>Polyphaga</taxon>
        <taxon>Cucujiformia</taxon>
        <taxon>Chrysomeloidea</taxon>
        <taxon>Chrysomelidae</taxon>
        <taxon>Chrysomelinae</taxon>
        <taxon>Chrysomelini</taxon>
        <taxon>Phaedon</taxon>
    </lineage>
</organism>